<dbReference type="GO" id="GO:0005739">
    <property type="term" value="C:mitochondrion"/>
    <property type="evidence" value="ECO:0007669"/>
    <property type="project" value="UniProtKB-SubCell"/>
</dbReference>
<dbReference type="EMBL" id="CDMZ01001765">
    <property type="protein sequence ID" value="CEM37249.1"/>
    <property type="molecule type" value="Genomic_DNA"/>
</dbReference>
<dbReference type="PANTHER" id="PTHR46690">
    <property type="entry name" value="CYTOCHROME C OXIDASE ASSEMBLY FACTOR 6 HOMOLOG"/>
    <property type="match status" value="1"/>
</dbReference>
<dbReference type="InterPro" id="IPR042289">
    <property type="entry name" value="COA6"/>
</dbReference>
<keyword evidence="3" id="KW-1015">Disulfide bond</keyword>
<evidence type="ECO:0000256" key="2">
    <source>
        <dbReference type="ARBA" id="ARBA00023128"/>
    </source>
</evidence>
<dbReference type="SUPFAM" id="SSF47694">
    <property type="entry name" value="Cytochrome c oxidase subunit h"/>
    <property type="match status" value="1"/>
</dbReference>
<dbReference type="PANTHER" id="PTHR46690:SF1">
    <property type="entry name" value="CYTOCHROME C OXIDASE ASSEMBLY FACTOR 6 HOMOLOG"/>
    <property type="match status" value="1"/>
</dbReference>
<evidence type="ECO:0000256" key="3">
    <source>
        <dbReference type="ARBA" id="ARBA00023157"/>
    </source>
</evidence>
<sequence length="84" mass="9244">MSTSGTSASGSPGSSSLPRLDKKGRNACWSARDLHFACLAQKAEDPGQCKETFEEFTKNCPPSWVEHFSLQRGVELRRQRLSAS</sequence>
<dbReference type="GO" id="GO:0008535">
    <property type="term" value="P:respiratory chain complex IV assembly"/>
    <property type="evidence" value="ECO:0007669"/>
    <property type="project" value="InterPro"/>
</dbReference>
<feature type="region of interest" description="Disordered" evidence="4">
    <location>
        <begin position="1"/>
        <end position="20"/>
    </location>
</feature>
<accession>A0A0G4H1K9</accession>
<evidence type="ECO:0000256" key="4">
    <source>
        <dbReference type="SAM" id="MobiDB-lite"/>
    </source>
</evidence>
<protein>
    <recommendedName>
        <fullName evidence="6">Cytochrome c oxidase assembly factor 6 homolog</fullName>
    </recommendedName>
</protein>
<dbReference type="InterPro" id="IPR048280">
    <property type="entry name" value="COX6B-like"/>
</dbReference>
<feature type="compositionally biased region" description="Low complexity" evidence="4">
    <location>
        <begin position="1"/>
        <end position="16"/>
    </location>
</feature>
<name>A0A0G4H1K9_9ALVE</name>
<evidence type="ECO:0008006" key="6">
    <source>
        <dbReference type="Google" id="ProtNLM"/>
    </source>
</evidence>
<organism evidence="5">
    <name type="scientific">Chromera velia CCMP2878</name>
    <dbReference type="NCBI Taxonomy" id="1169474"/>
    <lineage>
        <taxon>Eukaryota</taxon>
        <taxon>Sar</taxon>
        <taxon>Alveolata</taxon>
        <taxon>Colpodellida</taxon>
        <taxon>Chromeraceae</taxon>
        <taxon>Chromera</taxon>
    </lineage>
</organism>
<gene>
    <name evidence="5" type="ORF">Cvel_5536</name>
</gene>
<dbReference type="AlphaFoldDB" id="A0A0G4H1K9"/>
<dbReference type="VEuPathDB" id="CryptoDB:Cvel_5536"/>
<keyword evidence="2" id="KW-0496">Mitochondrion</keyword>
<dbReference type="InterPro" id="IPR036549">
    <property type="entry name" value="CX6/COA6-like_sf"/>
</dbReference>
<dbReference type="Pfam" id="PF02297">
    <property type="entry name" value="COX6B"/>
    <property type="match status" value="1"/>
</dbReference>
<dbReference type="GO" id="GO:0042775">
    <property type="term" value="P:mitochondrial ATP synthesis coupled electron transport"/>
    <property type="evidence" value="ECO:0007669"/>
    <property type="project" value="TreeGrafter"/>
</dbReference>
<evidence type="ECO:0000256" key="1">
    <source>
        <dbReference type="ARBA" id="ARBA00004173"/>
    </source>
</evidence>
<proteinExistence type="predicted"/>
<evidence type="ECO:0000313" key="5">
    <source>
        <dbReference type="EMBL" id="CEM37249.1"/>
    </source>
</evidence>
<comment type="subcellular location">
    <subcellularLocation>
        <location evidence="1">Mitochondrion</location>
    </subcellularLocation>
</comment>
<reference evidence="5" key="1">
    <citation type="submission" date="2014-11" db="EMBL/GenBank/DDBJ databases">
        <authorList>
            <person name="Otto D Thomas"/>
            <person name="Naeem Raeece"/>
        </authorList>
    </citation>
    <scope>NUCLEOTIDE SEQUENCE</scope>
</reference>
<dbReference type="Gene3D" id="1.10.10.140">
    <property type="entry name" value="Cytochrome c oxidase, subunit VIb"/>
    <property type="match status" value="1"/>
</dbReference>